<evidence type="ECO:0000256" key="5">
    <source>
        <dbReference type="SAM" id="SignalP"/>
    </source>
</evidence>
<keyword evidence="4 5" id="KW-0732">Signal</keyword>
<gene>
    <name evidence="7" type="ORF">G7066_11415</name>
</gene>
<proteinExistence type="inferred from homology"/>
<dbReference type="EMBL" id="CP049933">
    <property type="protein sequence ID" value="QIM19028.1"/>
    <property type="molecule type" value="Genomic_DNA"/>
</dbReference>
<dbReference type="Proteomes" id="UP000503441">
    <property type="component" value="Chromosome"/>
</dbReference>
<evidence type="ECO:0000259" key="6">
    <source>
        <dbReference type="Pfam" id="PF00496"/>
    </source>
</evidence>
<sequence>MLKVTLTKTGSARLRGFSRATLAIIGASALALSSTVAATAATAADSSQARIALIGDIDSLNPFINVLSVGDDLLKYNYEPLVAWAAEDYAESPAIAESWEVNEPGTEWTFHLEPGAKWSDGEPIVADDVIWTIKAIQDNDSLKTSKGL</sequence>
<feature type="chain" id="PRO_5046640793" description="Solute-binding protein family 5 domain-containing protein" evidence="5">
    <location>
        <begin position="44"/>
        <end position="148"/>
    </location>
</feature>
<dbReference type="Pfam" id="PF00496">
    <property type="entry name" value="SBP_bac_5"/>
    <property type="match status" value="1"/>
</dbReference>
<feature type="domain" description="Solute-binding protein family 5" evidence="6">
    <location>
        <begin position="93"/>
        <end position="143"/>
    </location>
</feature>
<evidence type="ECO:0000256" key="2">
    <source>
        <dbReference type="ARBA" id="ARBA00005695"/>
    </source>
</evidence>
<feature type="signal peptide" evidence="5">
    <location>
        <begin position="1"/>
        <end position="43"/>
    </location>
</feature>
<comment type="similarity">
    <text evidence="2">Belongs to the bacterial solute-binding protein 5 family.</text>
</comment>
<dbReference type="PANTHER" id="PTHR30290">
    <property type="entry name" value="PERIPLASMIC BINDING COMPONENT OF ABC TRANSPORTER"/>
    <property type="match status" value="1"/>
</dbReference>
<evidence type="ECO:0000313" key="7">
    <source>
        <dbReference type="EMBL" id="QIM19028.1"/>
    </source>
</evidence>
<reference evidence="7 8" key="1">
    <citation type="submission" date="2020-03" db="EMBL/GenBank/DDBJ databases">
        <title>Leucobacter sp. nov., isolated from beetles.</title>
        <authorList>
            <person name="Hyun D.-W."/>
            <person name="Bae J.-W."/>
        </authorList>
    </citation>
    <scope>NUCLEOTIDE SEQUENCE [LARGE SCALE GENOMIC DNA]</scope>
    <source>
        <strain evidence="7 8">HDW9A</strain>
    </source>
</reference>
<keyword evidence="8" id="KW-1185">Reference proteome</keyword>
<name>A0ABX6JZL8_9MICO</name>
<evidence type="ECO:0000256" key="3">
    <source>
        <dbReference type="ARBA" id="ARBA00022448"/>
    </source>
</evidence>
<comment type="subcellular location">
    <subcellularLocation>
        <location evidence="1">Cell envelope</location>
    </subcellularLocation>
</comment>
<evidence type="ECO:0000256" key="1">
    <source>
        <dbReference type="ARBA" id="ARBA00004196"/>
    </source>
</evidence>
<dbReference type="Gene3D" id="3.40.190.10">
    <property type="entry name" value="Periplasmic binding protein-like II"/>
    <property type="match status" value="1"/>
</dbReference>
<organism evidence="7 8">
    <name type="scientific">Leucobacter coleopterorum</name>
    <dbReference type="NCBI Taxonomy" id="2714933"/>
    <lineage>
        <taxon>Bacteria</taxon>
        <taxon>Bacillati</taxon>
        <taxon>Actinomycetota</taxon>
        <taxon>Actinomycetes</taxon>
        <taxon>Micrococcales</taxon>
        <taxon>Microbacteriaceae</taxon>
        <taxon>Leucobacter</taxon>
    </lineage>
</organism>
<dbReference type="InterPro" id="IPR000914">
    <property type="entry name" value="SBP_5_dom"/>
</dbReference>
<dbReference type="InterPro" id="IPR039424">
    <property type="entry name" value="SBP_5"/>
</dbReference>
<dbReference type="SUPFAM" id="SSF53850">
    <property type="entry name" value="Periplasmic binding protein-like II"/>
    <property type="match status" value="1"/>
</dbReference>
<accession>A0ABX6JZL8</accession>
<keyword evidence="3" id="KW-0813">Transport</keyword>
<protein>
    <recommendedName>
        <fullName evidence="6">Solute-binding protein family 5 domain-containing protein</fullName>
    </recommendedName>
</protein>
<evidence type="ECO:0000256" key="4">
    <source>
        <dbReference type="ARBA" id="ARBA00022729"/>
    </source>
</evidence>
<evidence type="ECO:0000313" key="8">
    <source>
        <dbReference type="Proteomes" id="UP000503441"/>
    </source>
</evidence>
<dbReference type="PANTHER" id="PTHR30290:SF10">
    <property type="entry name" value="PERIPLASMIC OLIGOPEPTIDE-BINDING PROTEIN-RELATED"/>
    <property type="match status" value="1"/>
</dbReference>